<evidence type="ECO:0000313" key="3">
    <source>
        <dbReference type="Proteomes" id="UP001589605"/>
    </source>
</evidence>
<dbReference type="Proteomes" id="UP001589605">
    <property type="component" value="Unassembled WGS sequence"/>
</dbReference>
<evidence type="ECO:0000313" key="2">
    <source>
        <dbReference type="EMBL" id="MFB9052055.1"/>
    </source>
</evidence>
<sequence>MKKILSILSLFLAISVATVSCSSDDDAVSVSSLATITDFSVSIDGVSADDITYDLGSAIAISVPFGTDLSAVEPTIAISENATVSPASGSVISFEDGEPKVFVVTAEDGVTAKEYSVTITTRGEVGSGSQLLTYQISDLFGEYSTTTYSYNESNFVSSYSKEIDDFGTLYTVEYSLIYDDKNQVIEKRTSDDKESTVYEYNEAGQIVKGLYSYEDVLEYTFEYEYDANGNLAVEKRIDHTDDDSVIEVDFTIVDGNVVLEKRYGSDYVATYDDSNNPFVGLYPAAFAAINAGIQAVNTNNPISGTLADGAITYEYNTDNYPIKASYTYFGGLATVEKIFTY</sequence>
<gene>
    <name evidence="2" type="ORF">ACFFVB_03085</name>
</gene>
<accession>A0ABV5EY52</accession>
<evidence type="ECO:0008006" key="4">
    <source>
        <dbReference type="Google" id="ProtNLM"/>
    </source>
</evidence>
<proteinExistence type="predicted"/>
<keyword evidence="3" id="KW-1185">Reference proteome</keyword>
<name>A0ABV5EY52_9FLAO</name>
<dbReference type="Gene3D" id="2.60.40.2340">
    <property type="match status" value="1"/>
</dbReference>
<keyword evidence="1" id="KW-0732">Signal</keyword>
<protein>
    <recommendedName>
        <fullName evidence="4">DUF4595 domain-containing protein</fullName>
    </recommendedName>
</protein>
<comment type="caution">
    <text evidence="2">The sequence shown here is derived from an EMBL/GenBank/DDBJ whole genome shotgun (WGS) entry which is preliminary data.</text>
</comment>
<dbReference type="RefSeq" id="WP_382381050.1">
    <property type="nucleotide sequence ID" value="NZ_JBHMEZ010000001.1"/>
</dbReference>
<organism evidence="2 3">
    <name type="scientific">Formosa undariae</name>
    <dbReference type="NCBI Taxonomy" id="1325436"/>
    <lineage>
        <taxon>Bacteria</taxon>
        <taxon>Pseudomonadati</taxon>
        <taxon>Bacteroidota</taxon>
        <taxon>Flavobacteriia</taxon>
        <taxon>Flavobacteriales</taxon>
        <taxon>Flavobacteriaceae</taxon>
        <taxon>Formosa</taxon>
    </lineage>
</organism>
<dbReference type="EMBL" id="JBHMEZ010000001">
    <property type="protein sequence ID" value="MFB9052055.1"/>
    <property type="molecule type" value="Genomic_DNA"/>
</dbReference>
<dbReference type="PROSITE" id="PS51257">
    <property type="entry name" value="PROKAR_LIPOPROTEIN"/>
    <property type="match status" value="1"/>
</dbReference>
<evidence type="ECO:0000256" key="1">
    <source>
        <dbReference type="SAM" id="SignalP"/>
    </source>
</evidence>
<reference evidence="2 3" key="1">
    <citation type="submission" date="2024-09" db="EMBL/GenBank/DDBJ databases">
        <authorList>
            <person name="Sun Q."/>
            <person name="Mori K."/>
        </authorList>
    </citation>
    <scope>NUCLEOTIDE SEQUENCE [LARGE SCALE GENOMIC DNA]</scope>
    <source>
        <strain evidence="2 3">CECT 8286</strain>
    </source>
</reference>
<feature type="chain" id="PRO_5046711870" description="DUF4595 domain-containing protein" evidence="1">
    <location>
        <begin position="23"/>
        <end position="341"/>
    </location>
</feature>
<feature type="signal peptide" evidence="1">
    <location>
        <begin position="1"/>
        <end position="22"/>
    </location>
</feature>